<dbReference type="OrthoDB" id="9887145at2"/>
<keyword evidence="2" id="KW-1185">Reference proteome</keyword>
<evidence type="ECO:0000313" key="1">
    <source>
        <dbReference type="EMBL" id="SFR33146.1"/>
    </source>
</evidence>
<reference evidence="2" key="1">
    <citation type="submission" date="2016-10" db="EMBL/GenBank/DDBJ databases">
        <authorList>
            <person name="Varghese N."/>
            <person name="Submissions S."/>
        </authorList>
    </citation>
    <scope>NUCLEOTIDE SEQUENCE [LARGE SCALE GENOMIC DNA]</scope>
    <source>
        <strain evidence="2">DSM 26879</strain>
    </source>
</reference>
<dbReference type="STRING" id="390270.SAMN04488005_0442"/>
<sequence>MKYFIGLGAVVVAVVGYFMFAAPAPEPAVQSDAVAVTRTDQSITDTLTAKRAELPAQLTSAITLIDINFQARMRIMQYAYVANTPDTDNLNAFIEGRSETLCLEARSMFGTGVTLRNSFVDTDGNLLGRIYLLDEDCQRFH</sequence>
<name>A0A1I6FTA7_9RHOB</name>
<gene>
    <name evidence="1" type="ORF">SAMN04488005_0442</name>
</gene>
<dbReference type="EMBL" id="FOYP01000001">
    <property type="protein sequence ID" value="SFR33146.1"/>
    <property type="molecule type" value="Genomic_DNA"/>
</dbReference>
<dbReference type="RefSeq" id="WP_090195896.1">
    <property type="nucleotide sequence ID" value="NZ_FOYP01000001.1"/>
</dbReference>
<dbReference type="Proteomes" id="UP000199478">
    <property type="component" value="Unassembled WGS sequence"/>
</dbReference>
<dbReference type="AlphaFoldDB" id="A0A1I6FTA7"/>
<accession>A0A1I6FTA7</accession>
<organism evidence="1 2">
    <name type="scientific">Yoonia tamlensis</name>
    <dbReference type="NCBI Taxonomy" id="390270"/>
    <lineage>
        <taxon>Bacteria</taxon>
        <taxon>Pseudomonadati</taxon>
        <taxon>Pseudomonadota</taxon>
        <taxon>Alphaproteobacteria</taxon>
        <taxon>Rhodobacterales</taxon>
        <taxon>Paracoccaceae</taxon>
        <taxon>Yoonia</taxon>
    </lineage>
</organism>
<evidence type="ECO:0000313" key="2">
    <source>
        <dbReference type="Proteomes" id="UP000199478"/>
    </source>
</evidence>
<proteinExistence type="predicted"/>
<protein>
    <submittedName>
        <fullName evidence="1">Uncharacterized protein</fullName>
    </submittedName>
</protein>